<dbReference type="EMBL" id="MU151210">
    <property type="protein sequence ID" value="KAF9447214.1"/>
    <property type="molecule type" value="Genomic_DNA"/>
</dbReference>
<protein>
    <recommendedName>
        <fullName evidence="2">PH domain-containing protein</fullName>
    </recommendedName>
</protein>
<evidence type="ECO:0000313" key="3">
    <source>
        <dbReference type="EMBL" id="KAF9447214.1"/>
    </source>
</evidence>
<accession>A0A9P5XA08</accession>
<comment type="caution">
    <text evidence="3">The sequence shown here is derived from an EMBL/GenBank/DDBJ whole genome shotgun (WGS) entry which is preliminary data.</text>
</comment>
<dbReference type="PROSITE" id="PS50003">
    <property type="entry name" value="PH_DOMAIN"/>
    <property type="match status" value="1"/>
</dbReference>
<dbReference type="Proteomes" id="UP000807342">
    <property type="component" value="Unassembled WGS sequence"/>
</dbReference>
<feature type="region of interest" description="Disordered" evidence="1">
    <location>
        <begin position="1"/>
        <end position="21"/>
    </location>
</feature>
<organism evidence="3 4">
    <name type="scientific">Macrolepiota fuliginosa MF-IS2</name>
    <dbReference type="NCBI Taxonomy" id="1400762"/>
    <lineage>
        <taxon>Eukaryota</taxon>
        <taxon>Fungi</taxon>
        <taxon>Dikarya</taxon>
        <taxon>Basidiomycota</taxon>
        <taxon>Agaricomycotina</taxon>
        <taxon>Agaricomycetes</taxon>
        <taxon>Agaricomycetidae</taxon>
        <taxon>Agaricales</taxon>
        <taxon>Agaricineae</taxon>
        <taxon>Agaricaceae</taxon>
        <taxon>Macrolepiota</taxon>
    </lineage>
</organism>
<keyword evidence="4" id="KW-1185">Reference proteome</keyword>
<dbReference type="AlphaFoldDB" id="A0A9P5XA08"/>
<feature type="compositionally biased region" description="Basic residues" evidence="1">
    <location>
        <begin position="34"/>
        <end position="44"/>
    </location>
</feature>
<dbReference type="InterPro" id="IPR001849">
    <property type="entry name" value="PH_domain"/>
</dbReference>
<gene>
    <name evidence="3" type="ORF">P691DRAFT_671968</name>
</gene>
<feature type="non-terminal residue" evidence="3">
    <location>
        <position position="1"/>
    </location>
</feature>
<feature type="compositionally biased region" description="Basic and acidic residues" evidence="1">
    <location>
        <begin position="55"/>
        <end position="68"/>
    </location>
</feature>
<proteinExistence type="predicted"/>
<sequence length="74" mass="8677">SIHLPEQLNISTDSEPHQKQKEWEKALKKGIPRRHKPVVQRQSHHAQVVQAEDEGLGRQKLDNQEWRRCLHNSG</sequence>
<evidence type="ECO:0000256" key="1">
    <source>
        <dbReference type="SAM" id="MobiDB-lite"/>
    </source>
</evidence>
<feature type="domain" description="PH" evidence="2">
    <location>
        <begin position="1"/>
        <end position="32"/>
    </location>
</feature>
<evidence type="ECO:0000313" key="4">
    <source>
        <dbReference type="Proteomes" id="UP000807342"/>
    </source>
</evidence>
<name>A0A9P5XA08_9AGAR</name>
<feature type="region of interest" description="Disordered" evidence="1">
    <location>
        <begin position="34"/>
        <end position="74"/>
    </location>
</feature>
<reference evidence="3" key="1">
    <citation type="submission" date="2020-11" db="EMBL/GenBank/DDBJ databases">
        <authorList>
            <consortium name="DOE Joint Genome Institute"/>
            <person name="Ahrendt S."/>
            <person name="Riley R."/>
            <person name="Andreopoulos W."/>
            <person name="Labutti K."/>
            <person name="Pangilinan J."/>
            <person name="Ruiz-Duenas F.J."/>
            <person name="Barrasa J.M."/>
            <person name="Sanchez-Garcia M."/>
            <person name="Camarero S."/>
            <person name="Miyauchi S."/>
            <person name="Serrano A."/>
            <person name="Linde D."/>
            <person name="Babiker R."/>
            <person name="Drula E."/>
            <person name="Ayuso-Fernandez I."/>
            <person name="Pacheco R."/>
            <person name="Padilla G."/>
            <person name="Ferreira P."/>
            <person name="Barriuso J."/>
            <person name="Kellner H."/>
            <person name="Castanera R."/>
            <person name="Alfaro M."/>
            <person name="Ramirez L."/>
            <person name="Pisabarro A.G."/>
            <person name="Kuo A."/>
            <person name="Tritt A."/>
            <person name="Lipzen A."/>
            <person name="He G."/>
            <person name="Yan M."/>
            <person name="Ng V."/>
            <person name="Cullen D."/>
            <person name="Martin F."/>
            <person name="Rosso M.-N."/>
            <person name="Henrissat B."/>
            <person name="Hibbett D."/>
            <person name="Martinez A.T."/>
            <person name="Grigoriev I.V."/>
        </authorList>
    </citation>
    <scope>NUCLEOTIDE SEQUENCE</scope>
    <source>
        <strain evidence="3">MF-IS2</strain>
    </source>
</reference>
<evidence type="ECO:0000259" key="2">
    <source>
        <dbReference type="PROSITE" id="PS50003"/>
    </source>
</evidence>
<dbReference type="OrthoDB" id="2653269at2759"/>